<evidence type="ECO:0000256" key="4">
    <source>
        <dbReference type="ARBA" id="ARBA00023136"/>
    </source>
</evidence>
<accession>A0A835DBU1</accession>
<reference evidence="8 9" key="1">
    <citation type="submission" date="2020-04" db="EMBL/GenBank/DDBJ databases">
        <title>Plant Genome Project.</title>
        <authorList>
            <person name="Zhang R.-G."/>
        </authorList>
    </citation>
    <scope>NUCLEOTIDE SEQUENCE [LARGE SCALE GENOMIC DNA]</scope>
    <source>
        <strain evidence="8">YNK0</strain>
        <tissue evidence="8">Leaf</tissue>
    </source>
</reference>
<keyword evidence="3 7" id="KW-1133">Transmembrane helix</keyword>
<feature type="transmembrane region" description="Helical" evidence="7">
    <location>
        <begin position="178"/>
        <end position="201"/>
    </location>
</feature>
<dbReference type="Proteomes" id="UP000655225">
    <property type="component" value="Unassembled WGS sequence"/>
</dbReference>
<evidence type="ECO:0000256" key="1">
    <source>
        <dbReference type="ARBA" id="ARBA00004126"/>
    </source>
</evidence>
<dbReference type="PANTHER" id="PTHR12265:SF30">
    <property type="entry name" value="TRANSMEMBRANE PROTEIN 53"/>
    <property type="match status" value="1"/>
</dbReference>
<comment type="subcellular location">
    <subcellularLocation>
        <location evidence="6">Endomembrane system</location>
        <topology evidence="6">Single-pass membrane protein</topology>
    </subcellularLocation>
    <subcellularLocation>
        <location evidence="1">Nucleus membrane</location>
    </subcellularLocation>
</comment>
<evidence type="ECO:0000256" key="3">
    <source>
        <dbReference type="ARBA" id="ARBA00022989"/>
    </source>
</evidence>
<keyword evidence="2 7" id="KW-0812">Transmembrane</keyword>
<evidence type="ECO:0000256" key="6">
    <source>
        <dbReference type="ARBA" id="ARBA00037847"/>
    </source>
</evidence>
<sequence>MNRLRIPIPNINHMFPYSGLPCSLNFLSNSLSSSVASLPVLVTLYQSAELAKSQKSVVFTYTTPLRPSEVLYRWHLPEPNAYGDSGNSECLFAKSKTLVVLLRWLGAKQKHMKRYADWYTSRGFHVITFTFPMSEILSYQFGGKAEQNIDLLVNHLASWLEEEEHIKNLVFHTLILDFYVLVAFGHSFILHILGNSFIIAIDDHRPMNGVYNA</sequence>
<gene>
    <name evidence="8" type="ORF">HHK36_019012</name>
</gene>
<dbReference type="GO" id="GO:0031965">
    <property type="term" value="C:nuclear membrane"/>
    <property type="evidence" value="ECO:0007669"/>
    <property type="project" value="UniProtKB-SubCell"/>
</dbReference>
<keyword evidence="5" id="KW-0539">Nucleus</keyword>
<dbReference type="EMBL" id="JABCRI010000013">
    <property type="protein sequence ID" value="KAF8395072.1"/>
    <property type="molecule type" value="Genomic_DNA"/>
</dbReference>
<evidence type="ECO:0000313" key="9">
    <source>
        <dbReference type="Proteomes" id="UP000655225"/>
    </source>
</evidence>
<evidence type="ECO:0000256" key="5">
    <source>
        <dbReference type="ARBA" id="ARBA00023242"/>
    </source>
</evidence>
<evidence type="ECO:0000256" key="7">
    <source>
        <dbReference type="SAM" id="Phobius"/>
    </source>
</evidence>
<dbReference type="OrthoDB" id="77878at2759"/>
<keyword evidence="9" id="KW-1185">Reference proteome</keyword>
<dbReference type="Pfam" id="PF05705">
    <property type="entry name" value="DUF829"/>
    <property type="match status" value="1"/>
</dbReference>
<name>A0A835DBU1_TETSI</name>
<evidence type="ECO:0000256" key="2">
    <source>
        <dbReference type="ARBA" id="ARBA00022692"/>
    </source>
</evidence>
<dbReference type="InterPro" id="IPR008547">
    <property type="entry name" value="DUF829_TMEM53"/>
</dbReference>
<comment type="caution">
    <text evidence="8">The sequence shown here is derived from an EMBL/GenBank/DDBJ whole genome shotgun (WGS) entry which is preliminary data.</text>
</comment>
<keyword evidence="4 7" id="KW-0472">Membrane</keyword>
<organism evidence="8 9">
    <name type="scientific">Tetracentron sinense</name>
    <name type="common">Spur-leaf</name>
    <dbReference type="NCBI Taxonomy" id="13715"/>
    <lineage>
        <taxon>Eukaryota</taxon>
        <taxon>Viridiplantae</taxon>
        <taxon>Streptophyta</taxon>
        <taxon>Embryophyta</taxon>
        <taxon>Tracheophyta</taxon>
        <taxon>Spermatophyta</taxon>
        <taxon>Magnoliopsida</taxon>
        <taxon>Trochodendrales</taxon>
        <taxon>Trochodendraceae</taxon>
        <taxon>Tetracentron</taxon>
    </lineage>
</organism>
<proteinExistence type="predicted"/>
<protein>
    <submittedName>
        <fullName evidence="8">Uncharacterized protein</fullName>
    </submittedName>
</protein>
<dbReference type="AlphaFoldDB" id="A0A835DBU1"/>
<evidence type="ECO:0000313" key="8">
    <source>
        <dbReference type="EMBL" id="KAF8395072.1"/>
    </source>
</evidence>
<dbReference type="PANTHER" id="PTHR12265">
    <property type="entry name" value="TRANSMEMBRANE PROTEIN 53"/>
    <property type="match status" value="1"/>
</dbReference>